<gene>
    <name evidence="3" type="ORF">SAMN06295960_1199</name>
</gene>
<evidence type="ECO:0000313" key="3">
    <source>
        <dbReference type="EMBL" id="SMG22556.1"/>
    </source>
</evidence>
<dbReference type="Pfam" id="PF02698">
    <property type="entry name" value="DUF218"/>
    <property type="match status" value="1"/>
</dbReference>
<protein>
    <submittedName>
        <fullName evidence="3">Uncharacterized SAM-binding protein YcdF, DUF218 family</fullName>
    </submittedName>
</protein>
<keyword evidence="1" id="KW-0812">Transmembrane</keyword>
<evidence type="ECO:0000259" key="2">
    <source>
        <dbReference type="Pfam" id="PF02698"/>
    </source>
</evidence>
<dbReference type="InterPro" id="IPR051599">
    <property type="entry name" value="Cell_Envelope_Assoc"/>
</dbReference>
<proteinExistence type="predicted"/>
<feature type="transmembrane region" description="Helical" evidence="1">
    <location>
        <begin position="56"/>
        <end position="85"/>
    </location>
</feature>
<dbReference type="EMBL" id="FXAZ01000001">
    <property type="protein sequence ID" value="SMG22556.1"/>
    <property type="molecule type" value="Genomic_DNA"/>
</dbReference>
<organism evidence="3 4">
    <name type="scientific">Paenibacillus aquistagni</name>
    <dbReference type="NCBI Taxonomy" id="1852522"/>
    <lineage>
        <taxon>Bacteria</taxon>
        <taxon>Bacillati</taxon>
        <taxon>Bacillota</taxon>
        <taxon>Bacilli</taxon>
        <taxon>Bacillales</taxon>
        <taxon>Paenibacillaceae</taxon>
        <taxon>Paenibacillus</taxon>
    </lineage>
</organism>
<dbReference type="CDD" id="cd06259">
    <property type="entry name" value="YdcF-like"/>
    <property type="match status" value="1"/>
</dbReference>
<keyword evidence="1" id="KW-0472">Membrane</keyword>
<evidence type="ECO:0000313" key="4">
    <source>
        <dbReference type="Proteomes" id="UP000193834"/>
    </source>
</evidence>
<keyword evidence="1" id="KW-1133">Transmembrane helix</keyword>
<keyword evidence="4" id="KW-1185">Reference proteome</keyword>
<dbReference type="GO" id="GO:0005886">
    <property type="term" value="C:plasma membrane"/>
    <property type="evidence" value="ECO:0007669"/>
    <property type="project" value="TreeGrafter"/>
</dbReference>
<feature type="transmembrane region" description="Helical" evidence="1">
    <location>
        <begin position="324"/>
        <end position="343"/>
    </location>
</feature>
<dbReference type="AlphaFoldDB" id="A0A1X7J507"/>
<evidence type="ECO:0000256" key="1">
    <source>
        <dbReference type="SAM" id="Phobius"/>
    </source>
</evidence>
<feature type="transmembrane region" description="Helical" evidence="1">
    <location>
        <begin position="130"/>
        <end position="156"/>
    </location>
</feature>
<dbReference type="InterPro" id="IPR014729">
    <property type="entry name" value="Rossmann-like_a/b/a_fold"/>
</dbReference>
<dbReference type="PANTHER" id="PTHR30336">
    <property type="entry name" value="INNER MEMBRANE PROTEIN, PROBABLE PERMEASE"/>
    <property type="match status" value="1"/>
</dbReference>
<dbReference type="OrthoDB" id="9782395at2"/>
<dbReference type="Gene3D" id="3.40.50.620">
    <property type="entry name" value="HUPs"/>
    <property type="match status" value="1"/>
</dbReference>
<dbReference type="PANTHER" id="PTHR30336:SF18">
    <property type="entry name" value="MEMBRANE PROTEIN"/>
    <property type="match status" value="1"/>
</dbReference>
<dbReference type="STRING" id="1852522.SAMN06295960_1199"/>
<feature type="transmembrane region" description="Helical" evidence="1">
    <location>
        <begin position="31"/>
        <end position="50"/>
    </location>
</feature>
<feature type="domain" description="DUF218" evidence="2">
    <location>
        <begin position="166"/>
        <end position="313"/>
    </location>
</feature>
<sequence>MTNALWFFPLASFVLFLVVYLRDPRRTINGLLLNVFVCITGVSLIATAFLSGNAFLMVLAIIPMLLFIFMIAFGGYALAIVLLLNAKTLIQKEGRKFSNYLTLILGISIIAFLVISLVQPIRFLPEEFQILYSGIMLILFYFFLHLFSFLSAYFLYQFNRPRLNQDFIIVLGSGLIGDKVPPLLANRINKAIEFYHKQQAVTTPPTIIFSGGKGSDEQVSEAEAMQAYALDKGIPVQHTIQENRSVNTYENMMFSKNIMDSLKESYNSIFITNNFHLFRAGMYARAAGLASQGIGAKTALYYWPNAMIREYIAVVVMNKKRHGAVVGVILGFSLIIVALMYGVK</sequence>
<accession>A0A1X7J507</accession>
<dbReference type="InterPro" id="IPR003848">
    <property type="entry name" value="DUF218"/>
</dbReference>
<dbReference type="GO" id="GO:0043164">
    <property type="term" value="P:Gram-negative-bacterium-type cell wall biogenesis"/>
    <property type="evidence" value="ECO:0007669"/>
    <property type="project" value="TreeGrafter"/>
</dbReference>
<feature type="transmembrane region" description="Helical" evidence="1">
    <location>
        <begin position="97"/>
        <end position="118"/>
    </location>
</feature>
<dbReference type="RefSeq" id="WP_085493368.1">
    <property type="nucleotide sequence ID" value="NZ_FXAZ01000001.1"/>
</dbReference>
<dbReference type="GO" id="GO:0000270">
    <property type="term" value="P:peptidoglycan metabolic process"/>
    <property type="evidence" value="ECO:0007669"/>
    <property type="project" value="TreeGrafter"/>
</dbReference>
<dbReference type="Proteomes" id="UP000193834">
    <property type="component" value="Unassembled WGS sequence"/>
</dbReference>
<dbReference type="FunFam" id="3.40.50.620:FF:000150">
    <property type="entry name" value="Integral membrane protein"/>
    <property type="match status" value="1"/>
</dbReference>
<name>A0A1X7J507_9BACL</name>
<feature type="transmembrane region" description="Helical" evidence="1">
    <location>
        <begin position="6"/>
        <end position="22"/>
    </location>
</feature>
<reference evidence="3 4" key="1">
    <citation type="submission" date="2017-04" db="EMBL/GenBank/DDBJ databases">
        <authorList>
            <person name="Afonso C.L."/>
            <person name="Miller P.J."/>
            <person name="Scott M.A."/>
            <person name="Spackman E."/>
            <person name="Goraichik I."/>
            <person name="Dimitrov K.M."/>
            <person name="Suarez D.L."/>
            <person name="Swayne D.E."/>
        </authorList>
    </citation>
    <scope>NUCLEOTIDE SEQUENCE [LARGE SCALE GENOMIC DNA]</scope>
    <source>
        <strain evidence="3 4">11</strain>
    </source>
</reference>